<organism evidence="1 2">
    <name type="scientific">Trichomonascus ciferrii</name>
    <dbReference type="NCBI Taxonomy" id="44093"/>
    <lineage>
        <taxon>Eukaryota</taxon>
        <taxon>Fungi</taxon>
        <taxon>Dikarya</taxon>
        <taxon>Ascomycota</taxon>
        <taxon>Saccharomycotina</taxon>
        <taxon>Dipodascomycetes</taxon>
        <taxon>Dipodascales</taxon>
        <taxon>Trichomonascaceae</taxon>
        <taxon>Trichomonascus</taxon>
        <taxon>Trichomonascus ciferrii complex</taxon>
    </lineage>
</organism>
<reference evidence="1" key="1">
    <citation type="journal article" date="2019" name="G3 (Bethesda)">
        <title>Genome Assemblies of Two Rare Opportunistic Yeast Pathogens: Diutina rugosa (syn. Candida rugosa) and Trichomonascus ciferrii (syn. Candida ciferrii).</title>
        <authorList>
            <person name="Mixao V."/>
            <person name="Saus E."/>
            <person name="Hansen A.P."/>
            <person name="Lass-Florl C."/>
            <person name="Gabaldon T."/>
        </authorList>
    </citation>
    <scope>NUCLEOTIDE SEQUENCE</scope>
    <source>
        <strain evidence="1">CBS 4856</strain>
    </source>
</reference>
<evidence type="ECO:0000313" key="1">
    <source>
        <dbReference type="EMBL" id="KAA8907248.1"/>
    </source>
</evidence>
<dbReference type="EMBL" id="SWFS01000382">
    <property type="protein sequence ID" value="KAA8907248.1"/>
    <property type="molecule type" value="Genomic_DNA"/>
</dbReference>
<evidence type="ECO:0000313" key="2">
    <source>
        <dbReference type="Proteomes" id="UP000761534"/>
    </source>
</evidence>
<dbReference type="PANTHER" id="PTHR37325">
    <property type="entry name" value="OXIDOREDUCTASE 21 KDA SUBUNIT, PUTATIVE (AFU_ORTHOLOGUE AFUA_4G05910)-RELATED"/>
    <property type="match status" value="1"/>
</dbReference>
<name>A0A642UXJ0_9ASCO</name>
<dbReference type="Proteomes" id="UP000761534">
    <property type="component" value="Unassembled WGS sequence"/>
</dbReference>
<dbReference type="PIRSF" id="PIRSF022976">
    <property type="entry name" value="NADH_Oxi_21kDa"/>
    <property type="match status" value="1"/>
</dbReference>
<accession>A0A642UXJ0</accession>
<dbReference type="CDD" id="cd22849">
    <property type="entry name" value="NuzM"/>
    <property type="match status" value="1"/>
</dbReference>
<evidence type="ECO:0008006" key="3">
    <source>
        <dbReference type="Google" id="ProtNLM"/>
    </source>
</evidence>
<sequence length="192" mass="21522">MDQSTRDNLYIGSFFWVSGRAFSFTLGIWEKIRQWLVPVPNRSTGNPINKWYRQPTPGSRPEALTYTDPYTVPAGDIAENPYWKRDHRRNYPQTAFYDQATIAGLLTYGSAANPRIAKGEAGTKALTQIQEGQISLNQTLASPSAKDVILGEVLDKSGNPPIPPSLKKKNWQINPESVSGMYSEHYPVRSFS</sequence>
<keyword evidence="2" id="KW-1185">Reference proteome</keyword>
<proteinExistence type="predicted"/>
<protein>
    <recommendedName>
        <fullName evidence="3">NADH-ubiquinone oxidoreductase 21.3 kDa subunit</fullName>
    </recommendedName>
</protein>
<dbReference type="OrthoDB" id="2093493at2759"/>
<dbReference type="VEuPathDB" id="FungiDB:TRICI_005024"/>
<dbReference type="InterPro" id="IPR016813">
    <property type="entry name" value="NADH_Ub_cplx-1_21kDa"/>
</dbReference>
<dbReference type="PANTHER" id="PTHR37325:SF1">
    <property type="entry name" value="OXIDOREDUCTASE 21 KDA SUBUNIT, PUTATIVE (AFU_ORTHOLOGUE AFUA_4G05910)-RELATED"/>
    <property type="match status" value="1"/>
</dbReference>
<dbReference type="AlphaFoldDB" id="A0A642UXJ0"/>
<gene>
    <name evidence="1" type="ORF">TRICI_005024</name>
</gene>
<comment type="caution">
    <text evidence="1">The sequence shown here is derived from an EMBL/GenBank/DDBJ whole genome shotgun (WGS) entry which is preliminary data.</text>
</comment>